<keyword evidence="3" id="KW-1185">Reference proteome</keyword>
<dbReference type="InterPro" id="IPR014748">
    <property type="entry name" value="Enoyl-CoA_hydra_C"/>
</dbReference>
<reference evidence="2 3" key="1">
    <citation type="submission" date="2017-10" db="EMBL/GenBank/DDBJ databases">
        <title>Whole genome sequencing of members of genus Pseudoxanthomonas.</title>
        <authorList>
            <person name="Kumar S."/>
            <person name="Bansal K."/>
            <person name="Kaur A."/>
            <person name="Patil P."/>
            <person name="Sharma S."/>
            <person name="Patil P.B."/>
        </authorList>
    </citation>
    <scope>NUCLEOTIDE SEQUENCE [LARGE SCALE GENOMIC DNA]</scope>
    <source>
        <strain evidence="2 3">DSM 17109</strain>
    </source>
</reference>
<protein>
    <submittedName>
        <fullName evidence="2">Enoyl-CoA hydratase</fullName>
        <ecNumber evidence="2">4.2.1.17</ecNumber>
    </submittedName>
</protein>
<evidence type="ECO:0000313" key="3">
    <source>
        <dbReference type="Proteomes" id="UP000781710"/>
    </source>
</evidence>
<name>A0ABQ6ZFN7_9GAMM</name>
<dbReference type="InterPro" id="IPR051683">
    <property type="entry name" value="Enoyl-CoA_Hydratase/Isomerase"/>
</dbReference>
<keyword evidence="2" id="KW-0456">Lyase</keyword>
<dbReference type="GO" id="GO:0004300">
    <property type="term" value="F:enoyl-CoA hydratase activity"/>
    <property type="evidence" value="ECO:0007669"/>
    <property type="project" value="UniProtKB-EC"/>
</dbReference>
<dbReference type="EC" id="4.2.1.17" evidence="2"/>
<dbReference type="EMBL" id="PDWW01000018">
    <property type="protein sequence ID" value="KAF1724362.1"/>
    <property type="molecule type" value="Genomic_DNA"/>
</dbReference>
<dbReference type="InterPro" id="IPR029045">
    <property type="entry name" value="ClpP/crotonase-like_dom_sf"/>
</dbReference>
<sequence length="267" mass="27814">MAASPQEHPLVLTRTGAVARLRLDRPALHNAFDAGLIAALTATLEQVAADDAVRAVVLEGSGASFSAGADLNWMRGMASASEAANREDALALARLMRTLDELPKPTIARVHGAAFGGGVGLVACCDIAIGVPEAKFGLTESKLGLLPAVISPYVIAAIGPREARRWFATAEIFDAATALRIGLLHEVVAAEALDAAVERQLALLLKAGPRAAAGAKRLVARVAHGADRDQLDADNADLIAGLRVSPEGQEGLSAFLDKRTPRWATKE</sequence>
<organism evidence="2 3">
    <name type="scientific">Pseudoxanthomonas japonensis</name>
    <dbReference type="NCBI Taxonomy" id="69284"/>
    <lineage>
        <taxon>Bacteria</taxon>
        <taxon>Pseudomonadati</taxon>
        <taxon>Pseudomonadota</taxon>
        <taxon>Gammaproteobacteria</taxon>
        <taxon>Lysobacterales</taxon>
        <taxon>Lysobacteraceae</taxon>
        <taxon>Pseudoxanthomonas</taxon>
    </lineage>
</organism>
<dbReference type="Proteomes" id="UP000781710">
    <property type="component" value="Unassembled WGS sequence"/>
</dbReference>
<evidence type="ECO:0000313" key="2">
    <source>
        <dbReference type="EMBL" id="KAF1724362.1"/>
    </source>
</evidence>
<dbReference type="Gene3D" id="1.10.12.10">
    <property type="entry name" value="Lyase 2-enoyl-coa Hydratase, Chain A, domain 2"/>
    <property type="match status" value="1"/>
</dbReference>
<dbReference type="InterPro" id="IPR001753">
    <property type="entry name" value="Enoyl-CoA_hydra/iso"/>
</dbReference>
<evidence type="ECO:0000256" key="1">
    <source>
        <dbReference type="ARBA" id="ARBA00005254"/>
    </source>
</evidence>
<gene>
    <name evidence="2" type="ORF">CSC78_12790</name>
</gene>
<accession>A0ABQ6ZFN7</accession>
<proteinExistence type="inferred from homology"/>
<dbReference type="SUPFAM" id="SSF52096">
    <property type="entry name" value="ClpP/crotonase"/>
    <property type="match status" value="1"/>
</dbReference>
<dbReference type="Gene3D" id="3.90.226.10">
    <property type="entry name" value="2-enoyl-CoA Hydratase, Chain A, domain 1"/>
    <property type="match status" value="1"/>
</dbReference>
<comment type="caution">
    <text evidence="2">The sequence shown here is derived from an EMBL/GenBank/DDBJ whole genome shotgun (WGS) entry which is preliminary data.</text>
</comment>
<dbReference type="Pfam" id="PF00378">
    <property type="entry name" value="ECH_1"/>
    <property type="match status" value="1"/>
</dbReference>
<dbReference type="PANTHER" id="PTHR42964:SF1">
    <property type="entry name" value="POLYKETIDE BIOSYNTHESIS ENOYL-COA HYDRATASE PKSH-RELATED"/>
    <property type="match status" value="1"/>
</dbReference>
<dbReference type="CDD" id="cd06558">
    <property type="entry name" value="crotonase-like"/>
    <property type="match status" value="1"/>
</dbReference>
<comment type="similarity">
    <text evidence="1">Belongs to the enoyl-CoA hydratase/isomerase family.</text>
</comment>
<dbReference type="PANTHER" id="PTHR42964">
    <property type="entry name" value="ENOYL-COA HYDRATASE"/>
    <property type="match status" value="1"/>
</dbReference>
<dbReference type="RefSeq" id="WP_162338246.1">
    <property type="nucleotide sequence ID" value="NZ_JBHSRQ010000016.1"/>
</dbReference>